<keyword evidence="5" id="KW-0406">Ion transport</keyword>
<gene>
    <name evidence="9" type="ORF">TM35_000481060</name>
</gene>
<keyword evidence="7" id="KW-0139">CF(1)</keyword>
<comment type="caution">
    <text evidence="9">The sequence shown here is derived from an EMBL/GenBank/DDBJ whole genome shotgun (WGS) entry which is preliminary data.</text>
</comment>
<evidence type="ECO:0000313" key="10">
    <source>
        <dbReference type="Proteomes" id="UP000192257"/>
    </source>
</evidence>
<dbReference type="OrthoDB" id="239812at2759"/>
<accession>A0A1X0NHF0</accession>
<dbReference type="Gene3D" id="1.10.287.80">
    <property type="entry name" value="ATP synthase, gamma subunit, helix hairpin domain"/>
    <property type="match status" value="1"/>
</dbReference>
<keyword evidence="10" id="KW-1185">Reference proteome</keyword>
<dbReference type="STRING" id="67003.A0A1X0NHF0"/>
<reference evidence="9 10" key="1">
    <citation type="submission" date="2017-03" db="EMBL/GenBank/DDBJ databases">
        <title>An alternative strategy for trypanosome survival in the mammalian bloodstream revealed through genome and transcriptome analysis of the ubiquitous bovine parasite Trypanosoma (Megatrypanum) theileri.</title>
        <authorList>
            <person name="Kelly S."/>
            <person name="Ivens A."/>
            <person name="Mott A."/>
            <person name="O'Neill E."/>
            <person name="Emms D."/>
            <person name="Macleod O."/>
            <person name="Voorheis P."/>
            <person name="Matthews J."/>
            <person name="Matthews K."/>
            <person name="Carrington M."/>
        </authorList>
    </citation>
    <scope>NUCLEOTIDE SEQUENCE [LARGE SCALE GENOMIC DNA]</scope>
    <source>
        <strain evidence="9">Edinburgh</strain>
    </source>
</reference>
<dbReference type="InterPro" id="IPR035968">
    <property type="entry name" value="ATP_synth_F1_ATPase_gsu"/>
</dbReference>
<proteinExistence type="inferred from homology"/>
<evidence type="ECO:0000256" key="6">
    <source>
        <dbReference type="ARBA" id="ARBA00023136"/>
    </source>
</evidence>
<dbReference type="VEuPathDB" id="TriTrypDB:TM35_000481060"/>
<keyword evidence="4" id="KW-0375">Hydrogen ion transport</keyword>
<keyword evidence="6" id="KW-0472">Membrane</keyword>
<dbReference type="InterPro" id="IPR000131">
    <property type="entry name" value="ATP_synth_F1_gsu"/>
</dbReference>
<organism evidence="9 10">
    <name type="scientific">Trypanosoma theileri</name>
    <dbReference type="NCBI Taxonomy" id="67003"/>
    <lineage>
        <taxon>Eukaryota</taxon>
        <taxon>Discoba</taxon>
        <taxon>Euglenozoa</taxon>
        <taxon>Kinetoplastea</taxon>
        <taxon>Metakinetoplastina</taxon>
        <taxon>Trypanosomatida</taxon>
        <taxon>Trypanosomatidae</taxon>
        <taxon>Trypanosoma</taxon>
    </lineage>
</organism>
<comment type="subcellular location">
    <subcellularLocation>
        <location evidence="1">Membrane</location>
        <topology evidence="1">Peripheral membrane protein</topology>
    </subcellularLocation>
</comment>
<evidence type="ECO:0000313" key="9">
    <source>
        <dbReference type="EMBL" id="ORC84145.1"/>
    </source>
</evidence>
<dbReference type="EMBL" id="NBCO01000048">
    <property type="protein sequence ID" value="ORC84145.1"/>
    <property type="molecule type" value="Genomic_DNA"/>
</dbReference>
<evidence type="ECO:0000256" key="3">
    <source>
        <dbReference type="ARBA" id="ARBA00022448"/>
    </source>
</evidence>
<dbReference type="AlphaFoldDB" id="A0A1X0NHF0"/>
<evidence type="ECO:0000256" key="5">
    <source>
        <dbReference type="ARBA" id="ARBA00023065"/>
    </source>
</evidence>
<evidence type="ECO:0000256" key="7">
    <source>
        <dbReference type="ARBA" id="ARBA00023196"/>
    </source>
</evidence>
<dbReference type="Pfam" id="PF00231">
    <property type="entry name" value="ATP-synt"/>
    <property type="match status" value="1"/>
</dbReference>
<dbReference type="PANTHER" id="PTHR11693">
    <property type="entry name" value="ATP SYNTHASE GAMMA CHAIN"/>
    <property type="match status" value="1"/>
</dbReference>
<evidence type="ECO:0000256" key="2">
    <source>
        <dbReference type="ARBA" id="ARBA00007681"/>
    </source>
</evidence>
<dbReference type="PRINTS" id="PR00126">
    <property type="entry name" value="ATPASEGAMMA"/>
</dbReference>
<dbReference type="GO" id="GO:0045259">
    <property type="term" value="C:proton-transporting ATP synthase complex"/>
    <property type="evidence" value="ECO:0007669"/>
    <property type="project" value="UniProtKB-KW"/>
</dbReference>
<sequence length="306" mass="34770">MSGKLRLYKEKLEGYNRFYSIVKTIKMVTLAKYRTAQTRVRTRDFTLRYTEKAFSKPHANEREAIASAKNALVYIPITTNRGSCGALNSNTIRCIDSIASSKMVLMPVGKRGIDSLFKLYPSEFKYGIINDMKEAMHFAYATYIWENAHAVVEDADRYQVIFHRFVSAGVQKHAIYNIPAYEKWKEDLADAASTDNQKSRYLFANALQNEEEQFIRDFYDFHASLAILNAVAENELSEQAARLVAVEGQLTNISSLKQRTSSLYNKTRQFGITAALIEILSAMSSLEGSTTKGVQRNNFWEGGRIK</sequence>
<name>A0A1X0NHF0_9TRYP</name>
<evidence type="ECO:0000256" key="4">
    <source>
        <dbReference type="ARBA" id="ARBA00022781"/>
    </source>
</evidence>
<dbReference type="RefSeq" id="XP_028878211.1">
    <property type="nucleotide sequence ID" value="XM_029030442.1"/>
</dbReference>
<dbReference type="SUPFAM" id="SSF52943">
    <property type="entry name" value="ATP synthase (F1-ATPase), gamma subunit"/>
    <property type="match status" value="1"/>
</dbReference>
<evidence type="ECO:0000256" key="1">
    <source>
        <dbReference type="ARBA" id="ARBA00004170"/>
    </source>
</evidence>
<dbReference type="Proteomes" id="UP000192257">
    <property type="component" value="Unassembled WGS sequence"/>
</dbReference>
<keyword evidence="8" id="KW-0066">ATP synthesis</keyword>
<dbReference type="Gene3D" id="3.40.1380.10">
    <property type="match status" value="1"/>
</dbReference>
<evidence type="ECO:0000256" key="8">
    <source>
        <dbReference type="ARBA" id="ARBA00023310"/>
    </source>
</evidence>
<dbReference type="GeneID" id="39990222"/>
<comment type="similarity">
    <text evidence="2">Belongs to the ATPase gamma chain family.</text>
</comment>
<dbReference type="GO" id="GO:0046933">
    <property type="term" value="F:proton-transporting ATP synthase activity, rotational mechanism"/>
    <property type="evidence" value="ECO:0007669"/>
    <property type="project" value="InterPro"/>
</dbReference>
<protein>
    <submittedName>
        <fullName evidence="9">ATP synthase F1 subunit gamma protein</fullName>
    </submittedName>
</protein>
<keyword evidence="3" id="KW-0813">Transport</keyword>
<dbReference type="PANTHER" id="PTHR11693:SF22">
    <property type="entry name" value="ATP SYNTHASE SUBUNIT GAMMA, MITOCHONDRIAL"/>
    <property type="match status" value="1"/>
</dbReference>